<proteinExistence type="predicted"/>
<dbReference type="Pfam" id="PF01476">
    <property type="entry name" value="LysM"/>
    <property type="match status" value="2"/>
</dbReference>
<keyword evidence="1" id="KW-0472">Membrane</keyword>
<dbReference type="SMART" id="SM00257">
    <property type="entry name" value="LysM"/>
    <property type="match status" value="2"/>
</dbReference>
<dbReference type="Gene3D" id="2.70.70.10">
    <property type="entry name" value="Glucose Permease (Domain IIA)"/>
    <property type="match status" value="1"/>
</dbReference>
<dbReference type="InterPro" id="IPR050570">
    <property type="entry name" value="Cell_wall_metabolism_enzyme"/>
</dbReference>
<reference evidence="4" key="2">
    <citation type="submission" date="2011-04" db="EMBL/GenBank/DDBJ databases">
        <title>The complete genome of chromosome of Treponema succinifaciens DSM 2489.</title>
        <authorList>
            <person name="Lucas S."/>
            <person name="Copeland A."/>
            <person name="Lapidus A."/>
            <person name="Bruce D."/>
            <person name="Goodwin L."/>
            <person name="Pitluck S."/>
            <person name="Peters L."/>
            <person name="Kyrpides N."/>
            <person name="Mavromatis K."/>
            <person name="Ivanova N."/>
            <person name="Ovchinnikova G."/>
            <person name="Teshima H."/>
            <person name="Detter J.C."/>
            <person name="Tapia R."/>
            <person name="Han C."/>
            <person name="Land M."/>
            <person name="Hauser L."/>
            <person name="Markowitz V."/>
            <person name="Cheng J.-F."/>
            <person name="Hugenholtz P."/>
            <person name="Woyke T."/>
            <person name="Wu D."/>
            <person name="Gronow S."/>
            <person name="Wellnitz S."/>
            <person name="Brambilla E."/>
            <person name="Klenk H.-P."/>
            <person name="Eisen J.A."/>
        </authorList>
    </citation>
    <scope>NUCLEOTIDE SEQUENCE [LARGE SCALE GENOMIC DNA]</scope>
    <source>
        <strain evidence="4">ATCC 33096 / DSM 2489 / 6091</strain>
    </source>
</reference>
<accession>F2NV93</accession>
<evidence type="ECO:0000313" key="3">
    <source>
        <dbReference type="EMBL" id="AEB13328.1"/>
    </source>
</evidence>
<dbReference type="CDD" id="cd00118">
    <property type="entry name" value="LysM"/>
    <property type="match status" value="2"/>
</dbReference>
<evidence type="ECO:0000256" key="1">
    <source>
        <dbReference type="SAM" id="Phobius"/>
    </source>
</evidence>
<dbReference type="KEGG" id="tsu:Tresu_0375"/>
<dbReference type="InterPro" id="IPR011055">
    <property type="entry name" value="Dup_hybrid_motif"/>
</dbReference>
<dbReference type="STRING" id="869209.Tresu_0375"/>
<evidence type="ECO:0000259" key="2">
    <source>
        <dbReference type="PROSITE" id="PS51782"/>
    </source>
</evidence>
<dbReference type="SUPFAM" id="SSF54106">
    <property type="entry name" value="LysM domain"/>
    <property type="match status" value="2"/>
</dbReference>
<organism evidence="3 4">
    <name type="scientific">Treponema succinifaciens (strain ATCC 33096 / DSM 2489 / 6091)</name>
    <dbReference type="NCBI Taxonomy" id="869209"/>
    <lineage>
        <taxon>Bacteria</taxon>
        <taxon>Pseudomonadati</taxon>
        <taxon>Spirochaetota</taxon>
        <taxon>Spirochaetia</taxon>
        <taxon>Spirochaetales</taxon>
        <taxon>Treponemataceae</taxon>
        <taxon>Treponema</taxon>
    </lineage>
</organism>
<gene>
    <name evidence="3" type="ordered locus">Tresu_0375</name>
</gene>
<dbReference type="HOGENOM" id="CLU_029425_7_0_12"/>
<feature type="domain" description="LysM" evidence="2">
    <location>
        <begin position="164"/>
        <end position="209"/>
    </location>
</feature>
<dbReference type="eggNOG" id="COG0739">
    <property type="taxonomic scope" value="Bacteria"/>
</dbReference>
<protein>
    <submittedName>
        <fullName evidence="3">Peptidase M23</fullName>
    </submittedName>
</protein>
<dbReference type="InterPro" id="IPR018392">
    <property type="entry name" value="LysM"/>
</dbReference>
<feature type="transmembrane region" description="Helical" evidence="1">
    <location>
        <begin position="77"/>
        <end position="94"/>
    </location>
</feature>
<feature type="domain" description="LysM" evidence="2">
    <location>
        <begin position="215"/>
        <end position="258"/>
    </location>
</feature>
<evidence type="ECO:0000313" key="4">
    <source>
        <dbReference type="Proteomes" id="UP000006852"/>
    </source>
</evidence>
<dbReference type="PANTHER" id="PTHR21666">
    <property type="entry name" value="PEPTIDASE-RELATED"/>
    <property type="match status" value="1"/>
</dbReference>
<keyword evidence="1" id="KW-0812">Transmembrane</keyword>
<dbReference type="SUPFAM" id="SSF51261">
    <property type="entry name" value="Duplicated hybrid motif"/>
    <property type="match status" value="1"/>
</dbReference>
<dbReference type="Proteomes" id="UP000006852">
    <property type="component" value="Chromosome"/>
</dbReference>
<keyword evidence="4" id="KW-1185">Reference proteome</keyword>
<dbReference type="RefSeq" id="WP_013700635.1">
    <property type="nucleotide sequence ID" value="NC_015385.1"/>
</dbReference>
<dbReference type="InterPro" id="IPR016047">
    <property type="entry name" value="M23ase_b-sheet_dom"/>
</dbReference>
<dbReference type="Gene3D" id="3.10.350.10">
    <property type="entry name" value="LysM domain"/>
    <property type="match status" value="2"/>
</dbReference>
<dbReference type="PROSITE" id="PS51782">
    <property type="entry name" value="LYSM"/>
    <property type="match status" value="2"/>
</dbReference>
<dbReference type="EMBL" id="CP002631">
    <property type="protein sequence ID" value="AEB13328.1"/>
    <property type="molecule type" value="Genomic_DNA"/>
</dbReference>
<dbReference type="OrthoDB" id="305469at2"/>
<dbReference type="AlphaFoldDB" id="F2NV93"/>
<dbReference type="CDD" id="cd12797">
    <property type="entry name" value="M23_peptidase"/>
    <property type="match status" value="1"/>
</dbReference>
<sequence length="402" mass="44400">MEIINCLESSAFRKNTTHLIRHNVLRSVRTSAKPVYRTRNVFSANSVRSDFNIFSFIQNLRGQIGVAGKRIKIASRFAWLVPVFVLCAASPFFVSKFISFSESFAKNINLNPVSMEEFQALDNAMSEFAFDRSSYFDSEGNIFSEDGIKLETNSVLLKQPVVFQNYTVKPGDTISGISSRFGLSNISTLIAINNIGNVRSIYAGQKLSVPSVDGLVHLVLKNETLDSISKKYSVSVSDLLDINDLSSENLQEEQKIFIPGARLDSNSLRKAMGELFANPLKIRYRLTSRFGSRADPFTGVASHHTGIDMACPTGTPIYASMSGKIAYTGFSSVFGNYVIINHYDGYQTLYAHMSKIIAKKGDVVSQGTRIGLVGNTGYSTGPHLHFTVYKNSKLVDPLTVLK</sequence>
<name>F2NV93_TRES6</name>
<dbReference type="InterPro" id="IPR036779">
    <property type="entry name" value="LysM_dom_sf"/>
</dbReference>
<dbReference type="PANTHER" id="PTHR21666:SF270">
    <property type="entry name" value="MUREIN HYDROLASE ACTIVATOR ENVC"/>
    <property type="match status" value="1"/>
</dbReference>
<reference evidence="3 4" key="1">
    <citation type="journal article" date="2011" name="Stand. Genomic Sci.">
        <title>Complete genome sequence of Treponema succinifaciens type strain (6091).</title>
        <authorList>
            <person name="Han C."/>
            <person name="Gronow S."/>
            <person name="Teshima H."/>
            <person name="Lapidus A."/>
            <person name="Nolan M."/>
            <person name="Lucas S."/>
            <person name="Hammon N."/>
            <person name="Deshpande S."/>
            <person name="Cheng J.F."/>
            <person name="Zeytun A."/>
            <person name="Tapia R."/>
            <person name="Goodwin L."/>
            <person name="Pitluck S."/>
            <person name="Liolios K."/>
            <person name="Pagani I."/>
            <person name="Ivanova N."/>
            <person name="Mavromatis K."/>
            <person name="Mikhailova N."/>
            <person name="Huntemann M."/>
            <person name="Pati A."/>
            <person name="Chen A."/>
            <person name="Palaniappan K."/>
            <person name="Land M."/>
            <person name="Hauser L."/>
            <person name="Brambilla E.M."/>
            <person name="Rohde M."/>
            <person name="Goker M."/>
            <person name="Woyke T."/>
            <person name="Bristow J."/>
            <person name="Eisen J.A."/>
            <person name="Markowitz V."/>
            <person name="Hugenholtz P."/>
            <person name="Kyrpides N.C."/>
            <person name="Klenk H.P."/>
            <person name="Detter J.C."/>
        </authorList>
    </citation>
    <scope>NUCLEOTIDE SEQUENCE [LARGE SCALE GENOMIC DNA]</scope>
    <source>
        <strain evidence="4">ATCC 33096 / DSM 2489 / 6091</strain>
    </source>
</reference>
<keyword evidence="1" id="KW-1133">Transmembrane helix</keyword>
<dbReference type="Pfam" id="PF01551">
    <property type="entry name" value="Peptidase_M23"/>
    <property type="match status" value="1"/>
</dbReference>
<dbReference type="GeneID" id="302999825"/>
<dbReference type="GO" id="GO:0004222">
    <property type="term" value="F:metalloendopeptidase activity"/>
    <property type="evidence" value="ECO:0007669"/>
    <property type="project" value="TreeGrafter"/>
</dbReference>